<dbReference type="GO" id="GO:0005525">
    <property type="term" value="F:GTP binding"/>
    <property type="evidence" value="ECO:0007669"/>
    <property type="project" value="UniProtKB-KW"/>
</dbReference>
<dbReference type="CDD" id="cd01856">
    <property type="entry name" value="YlqF"/>
    <property type="match status" value="1"/>
</dbReference>
<dbReference type="EMBL" id="CP003179">
    <property type="protein sequence ID" value="AEW05879.1"/>
    <property type="molecule type" value="Genomic_DNA"/>
</dbReference>
<dbReference type="Proteomes" id="UP000005439">
    <property type="component" value="Chromosome"/>
</dbReference>
<evidence type="ECO:0000256" key="1">
    <source>
        <dbReference type="ARBA" id="ARBA00014898"/>
    </source>
</evidence>
<evidence type="ECO:0000256" key="2">
    <source>
        <dbReference type="ARBA" id="ARBA00022741"/>
    </source>
</evidence>
<evidence type="ECO:0000313" key="6">
    <source>
        <dbReference type="EMBL" id="AEW05879.1"/>
    </source>
</evidence>
<dbReference type="InterPro" id="IPR006073">
    <property type="entry name" value="GTP-bd"/>
</dbReference>
<dbReference type="PIRSF" id="PIRSF006230">
    <property type="entry name" value="MG442"/>
    <property type="match status" value="1"/>
</dbReference>
<dbReference type="Gene3D" id="3.40.50.300">
    <property type="entry name" value="P-loop containing nucleotide triphosphate hydrolases"/>
    <property type="match status" value="1"/>
</dbReference>
<accession>G8TVG0</accession>
<evidence type="ECO:0000256" key="3">
    <source>
        <dbReference type="ARBA" id="ARBA00023134"/>
    </source>
</evidence>
<keyword evidence="2 4" id="KW-0547">Nucleotide-binding</keyword>
<name>G8TVG0_SULAD</name>
<dbReference type="PANTHER" id="PTHR45782">
    <property type="entry name" value="MITOCHONDRIAL RIBOSOME-ASSOCIATED GTPASE 1"/>
    <property type="match status" value="1"/>
</dbReference>
<keyword evidence="7" id="KW-1185">Reference proteome</keyword>
<protein>
    <recommendedName>
        <fullName evidence="1">Ribosome biogenesis GTPase A</fullName>
    </recommendedName>
</protein>
<organism evidence="6 7">
    <name type="scientific">Sulfobacillus acidophilus (strain ATCC 700253 / DSM 10332 / NAL)</name>
    <dbReference type="NCBI Taxonomy" id="679936"/>
    <lineage>
        <taxon>Bacteria</taxon>
        <taxon>Bacillati</taxon>
        <taxon>Bacillota</taxon>
        <taxon>Clostridia</taxon>
        <taxon>Eubacteriales</taxon>
        <taxon>Clostridiales Family XVII. Incertae Sedis</taxon>
        <taxon>Sulfobacillus</taxon>
    </lineage>
</organism>
<dbReference type="AlphaFoldDB" id="G8TVG0"/>
<proteinExistence type="predicted"/>
<dbReference type="KEGG" id="sap:Sulac_2416"/>
<dbReference type="SUPFAM" id="SSF52540">
    <property type="entry name" value="P-loop containing nucleoside triphosphate hydrolases"/>
    <property type="match status" value="1"/>
</dbReference>
<feature type="binding site" evidence="4">
    <location>
        <position position="162"/>
    </location>
    <ligand>
        <name>GTP</name>
        <dbReference type="ChEBI" id="CHEBI:37565"/>
    </ligand>
</feature>
<dbReference type="InterPro" id="IPR027417">
    <property type="entry name" value="P-loop_NTPase"/>
</dbReference>
<reference evidence="7" key="1">
    <citation type="submission" date="2011-12" db="EMBL/GenBank/DDBJ databases">
        <title>The complete genome of chromosome of Sulfobacillus acidophilus DSM 10332.</title>
        <authorList>
            <person name="Lucas S."/>
            <person name="Han J."/>
            <person name="Lapidus A."/>
            <person name="Bruce D."/>
            <person name="Goodwin L."/>
            <person name="Pitluck S."/>
            <person name="Peters L."/>
            <person name="Kyrpides N."/>
            <person name="Mavromatis K."/>
            <person name="Ivanova N."/>
            <person name="Mikhailova N."/>
            <person name="Chertkov O."/>
            <person name="Saunders E."/>
            <person name="Detter J.C."/>
            <person name="Tapia R."/>
            <person name="Han C."/>
            <person name="Land M."/>
            <person name="Hauser L."/>
            <person name="Markowitz V."/>
            <person name="Cheng J.-F."/>
            <person name="Hugenholtz P."/>
            <person name="Woyke T."/>
            <person name="Wu D."/>
            <person name="Pukall R."/>
            <person name="Gehrich-Schroeter G."/>
            <person name="Schneider S."/>
            <person name="Klenk H.-P."/>
            <person name="Eisen J.A."/>
        </authorList>
    </citation>
    <scope>NUCLEOTIDE SEQUENCE [LARGE SCALE GENOMIC DNA]</scope>
    <source>
        <strain evidence="7">ATCC 700253 / DSM 10332 / NAL</strain>
    </source>
</reference>
<dbReference type="PANTHER" id="PTHR45782:SF5">
    <property type="entry name" value="DAR GTPASE 3, CHLOROPLASTIC"/>
    <property type="match status" value="1"/>
</dbReference>
<dbReference type="STRING" id="679936.Sulac_2416"/>
<feature type="binding site" evidence="4">
    <location>
        <begin position="59"/>
        <end position="62"/>
    </location>
    <ligand>
        <name>GTP</name>
        <dbReference type="ChEBI" id="CHEBI:37565"/>
    </ligand>
</feature>
<feature type="binding site" evidence="4">
    <location>
        <begin position="118"/>
        <end position="123"/>
    </location>
    <ligand>
        <name>GTP</name>
        <dbReference type="ChEBI" id="CHEBI:37565"/>
    </ligand>
</feature>
<dbReference type="PATRIC" id="fig|679936.5.peg.2503"/>
<evidence type="ECO:0000259" key="5">
    <source>
        <dbReference type="Pfam" id="PF01926"/>
    </source>
</evidence>
<dbReference type="InterPro" id="IPR023179">
    <property type="entry name" value="GTP-bd_ortho_bundle_sf"/>
</dbReference>
<dbReference type="HOGENOM" id="CLU_011106_1_0_9"/>
<dbReference type="Gene3D" id="1.10.1580.10">
    <property type="match status" value="1"/>
</dbReference>
<dbReference type="Pfam" id="PF01926">
    <property type="entry name" value="MMR_HSR1"/>
    <property type="match status" value="1"/>
</dbReference>
<dbReference type="InterPro" id="IPR016478">
    <property type="entry name" value="GTPase_MTG1"/>
</dbReference>
<evidence type="ECO:0000313" key="7">
    <source>
        <dbReference type="Proteomes" id="UP000005439"/>
    </source>
</evidence>
<sequence>MHKNSWYPGHMVATQKTIREMAPYLTLFIEVVDARAPMATRHRPLAQWVGKTPRLVLLNKADVADPAVTEAWLEWFHGQGEAALAVTAGESATTSRVRRMITARWSPPYRIAIVGLPNVGKSTLLNRMVGKNRVRTGAKPGLTRGPQWIRVEPGWEWLDLPGVVTPSRSRDWRLKALGVVAVDPEEIEAVAAEIWALVYPERSWEAWARENGYLAAGNRVDVQRTAQSVLIRFQKGQFGRISLERPEQP</sequence>
<reference evidence="6 7" key="2">
    <citation type="journal article" date="2012" name="Stand. Genomic Sci.">
        <title>Complete genome sequence of the moderately thermophilic mineral-sulfide-oxidizing firmicute Sulfobacillus acidophilus type strain (NAL(T)).</title>
        <authorList>
            <person name="Anderson I."/>
            <person name="Chertkov O."/>
            <person name="Chen A."/>
            <person name="Saunders E."/>
            <person name="Lapidus A."/>
            <person name="Nolan M."/>
            <person name="Lucas S."/>
            <person name="Hammon N."/>
            <person name="Deshpande S."/>
            <person name="Cheng J.F."/>
            <person name="Han C."/>
            <person name="Tapia R."/>
            <person name="Goodwin L.A."/>
            <person name="Pitluck S."/>
            <person name="Liolios K."/>
            <person name="Pagani I."/>
            <person name="Ivanova N."/>
            <person name="Mikhailova N."/>
            <person name="Pati A."/>
            <person name="Palaniappan K."/>
            <person name="Land M."/>
            <person name="Pan C."/>
            <person name="Rohde M."/>
            <person name="Pukall R."/>
            <person name="Goker M."/>
            <person name="Detter J.C."/>
            <person name="Woyke T."/>
            <person name="Bristow J."/>
            <person name="Eisen J.A."/>
            <person name="Markowitz V."/>
            <person name="Hugenholtz P."/>
            <person name="Kyrpides N.C."/>
            <person name="Klenk H.P."/>
            <person name="Mavromatis K."/>
        </authorList>
    </citation>
    <scope>NUCLEOTIDE SEQUENCE [LARGE SCALE GENOMIC DNA]</scope>
    <source>
        <strain evidence="7">ATCC 700253 / DSM 10332 / NAL</strain>
    </source>
</reference>
<dbReference type="GO" id="GO:0003924">
    <property type="term" value="F:GTPase activity"/>
    <property type="evidence" value="ECO:0007669"/>
    <property type="project" value="TreeGrafter"/>
</dbReference>
<gene>
    <name evidence="6" type="ordered locus">Sulac_2416</name>
</gene>
<evidence type="ECO:0000256" key="4">
    <source>
        <dbReference type="PIRSR" id="PIRSR006230-1"/>
    </source>
</evidence>
<keyword evidence="3 4" id="KW-0342">GTP-binding</keyword>
<dbReference type="PRINTS" id="PR00326">
    <property type="entry name" value="GTP1OBG"/>
</dbReference>
<dbReference type="GO" id="GO:0006412">
    <property type="term" value="P:translation"/>
    <property type="evidence" value="ECO:0007669"/>
    <property type="project" value="TreeGrafter"/>
</dbReference>
<feature type="domain" description="G" evidence="5">
    <location>
        <begin position="110"/>
        <end position="172"/>
    </location>
</feature>